<comment type="subcellular location">
    <subcellularLocation>
        <location evidence="1">Membrane</location>
        <topology evidence="1">Single-pass membrane protein</topology>
    </subcellularLocation>
</comment>
<name>A0AB40AJ85_DIOCR</name>
<feature type="transmembrane region" description="Helical" evidence="6">
    <location>
        <begin position="66"/>
        <end position="92"/>
    </location>
</feature>
<keyword evidence="4 6" id="KW-0472">Membrane</keyword>
<accession>A0AB40AJ85</accession>
<dbReference type="AlphaFoldDB" id="A0AB40AJ85"/>
<dbReference type="PANTHER" id="PTHR31234:SF2">
    <property type="entry name" value="OS05G0199100 PROTEIN"/>
    <property type="match status" value="1"/>
</dbReference>
<reference evidence="9" key="1">
    <citation type="submission" date="2025-08" db="UniProtKB">
        <authorList>
            <consortium name="RefSeq"/>
        </authorList>
    </citation>
    <scope>IDENTIFICATION</scope>
</reference>
<gene>
    <name evidence="9" type="primary">LOC120250090</name>
</gene>
<evidence type="ECO:0000313" key="8">
    <source>
        <dbReference type="Proteomes" id="UP001515500"/>
    </source>
</evidence>
<dbReference type="InterPro" id="IPR044839">
    <property type="entry name" value="NDR1-like"/>
</dbReference>
<evidence type="ECO:0000259" key="7">
    <source>
        <dbReference type="Pfam" id="PF03168"/>
    </source>
</evidence>
<evidence type="ECO:0000256" key="4">
    <source>
        <dbReference type="ARBA" id="ARBA00023136"/>
    </source>
</evidence>
<dbReference type="Pfam" id="PF03168">
    <property type="entry name" value="LEA_2"/>
    <property type="match status" value="1"/>
</dbReference>
<feature type="region of interest" description="Disordered" evidence="5">
    <location>
        <begin position="1"/>
        <end position="22"/>
    </location>
</feature>
<evidence type="ECO:0000256" key="1">
    <source>
        <dbReference type="ARBA" id="ARBA00004167"/>
    </source>
</evidence>
<evidence type="ECO:0000256" key="6">
    <source>
        <dbReference type="SAM" id="Phobius"/>
    </source>
</evidence>
<feature type="domain" description="Late embryogenesis abundant protein LEA-2 subgroup" evidence="7">
    <location>
        <begin position="123"/>
        <end position="217"/>
    </location>
</feature>
<keyword evidence="8" id="KW-1185">Reference proteome</keyword>
<proteinExistence type="predicted"/>
<evidence type="ECO:0000256" key="5">
    <source>
        <dbReference type="SAM" id="MobiDB-lite"/>
    </source>
</evidence>
<sequence>MADKIHPSEDSEPSTEALLPPKINPPTYIIQLPKDQIYRIPPPENAALFESYSRRSSRRRRSCRRCLLYSLVSLLILFILLAATLTILYFTLRPRLPSSQLSHLYLNSSLTSSSSSFLASFLSENRNTKISFRYLSGGSLSLSYSGVDLATGVWPAFKQSTRNVTSFNVTINGAGVRLPGEMVTKHGTVALAVDVTAPVKFKLGSVSSWAFTVKTRCDLTVDGDGLTAKPMKMVSNACRVRLRL</sequence>
<dbReference type="GO" id="GO:0005886">
    <property type="term" value="C:plasma membrane"/>
    <property type="evidence" value="ECO:0007669"/>
    <property type="project" value="TreeGrafter"/>
</dbReference>
<keyword evidence="3 6" id="KW-1133">Transmembrane helix</keyword>
<dbReference type="Proteomes" id="UP001515500">
    <property type="component" value="Chromosome 19"/>
</dbReference>
<keyword evidence="2 6" id="KW-0812">Transmembrane</keyword>
<evidence type="ECO:0000313" key="9">
    <source>
        <dbReference type="RefSeq" id="XP_039114798.1"/>
    </source>
</evidence>
<protein>
    <submittedName>
        <fullName evidence="9">NDR1/HIN1-like protein 13</fullName>
    </submittedName>
</protein>
<evidence type="ECO:0000256" key="2">
    <source>
        <dbReference type="ARBA" id="ARBA00022692"/>
    </source>
</evidence>
<dbReference type="RefSeq" id="XP_039114798.1">
    <property type="nucleotide sequence ID" value="XM_039258864.1"/>
</dbReference>
<evidence type="ECO:0000256" key="3">
    <source>
        <dbReference type="ARBA" id="ARBA00022989"/>
    </source>
</evidence>
<dbReference type="GeneID" id="120250090"/>
<dbReference type="InterPro" id="IPR004864">
    <property type="entry name" value="LEA_2"/>
</dbReference>
<dbReference type="PANTHER" id="PTHR31234">
    <property type="entry name" value="LATE EMBRYOGENESIS ABUNDANT (LEA) HYDROXYPROLINE-RICH GLYCOPROTEIN FAMILY"/>
    <property type="match status" value="1"/>
</dbReference>
<organism evidence="8 9">
    <name type="scientific">Dioscorea cayennensis subsp. rotundata</name>
    <name type="common">White Guinea yam</name>
    <name type="synonym">Dioscorea rotundata</name>
    <dbReference type="NCBI Taxonomy" id="55577"/>
    <lineage>
        <taxon>Eukaryota</taxon>
        <taxon>Viridiplantae</taxon>
        <taxon>Streptophyta</taxon>
        <taxon>Embryophyta</taxon>
        <taxon>Tracheophyta</taxon>
        <taxon>Spermatophyta</taxon>
        <taxon>Magnoliopsida</taxon>
        <taxon>Liliopsida</taxon>
        <taxon>Dioscoreales</taxon>
        <taxon>Dioscoreaceae</taxon>
        <taxon>Dioscorea</taxon>
    </lineage>
</organism>
<dbReference type="GO" id="GO:0098542">
    <property type="term" value="P:defense response to other organism"/>
    <property type="evidence" value="ECO:0007669"/>
    <property type="project" value="InterPro"/>
</dbReference>